<keyword evidence="2" id="KW-1283">Bacterial microcompartment</keyword>
<organism evidence="5 6">
    <name type="scientific">Microvenator marinus</name>
    <dbReference type="NCBI Taxonomy" id="2600177"/>
    <lineage>
        <taxon>Bacteria</taxon>
        <taxon>Deltaproteobacteria</taxon>
        <taxon>Bradymonadales</taxon>
        <taxon>Microvenatoraceae</taxon>
        <taxon>Microvenator</taxon>
    </lineage>
</organism>
<protein>
    <submittedName>
        <fullName evidence="5">BMC domain-containing protein</fullName>
    </submittedName>
</protein>
<dbReference type="EMBL" id="CP042467">
    <property type="protein sequence ID" value="QED25959.1"/>
    <property type="molecule type" value="Genomic_DNA"/>
</dbReference>
<dbReference type="SUPFAM" id="SSF143414">
    <property type="entry name" value="CcmK-like"/>
    <property type="match status" value="2"/>
</dbReference>
<dbReference type="PANTHER" id="PTHR33941">
    <property type="entry name" value="PROPANEDIOL UTILIZATION PROTEIN PDUA"/>
    <property type="match status" value="1"/>
</dbReference>
<comment type="subcellular location">
    <subcellularLocation>
        <location evidence="1">Bacterial microcompartment</location>
    </subcellularLocation>
</comment>
<dbReference type="InterPro" id="IPR011238">
    <property type="entry name" value="Micro_shell_prot_PduT"/>
</dbReference>
<dbReference type="PROSITE" id="PS51930">
    <property type="entry name" value="BMC_2"/>
    <property type="match status" value="1"/>
</dbReference>
<evidence type="ECO:0000256" key="1">
    <source>
        <dbReference type="ARBA" id="ARBA00024322"/>
    </source>
</evidence>
<dbReference type="Proteomes" id="UP000321595">
    <property type="component" value="Chromosome"/>
</dbReference>
<dbReference type="PANTHER" id="PTHR33941:SF11">
    <property type="entry name" value="BACTERIAL MICROCOMPARTMENT SHELL PROTEIN PDUJ"/>
    <property type="match status" value="1"/>
</dbReference>
<dbReference type="OrthoDB" id="9791973at2"/>
<dbReference type="SMART" id="SM00877">
    <property type="entry name" value="BMC"/>
    <property type="match status" value="1"/>
</dbReference>
<accession>A0A5B8XRF0</accession>
<dbReference type="KEGG" id="bbae:FRD01_01515"/>
<dbReference type="Gene3D" id="3.30.70.1710">
    <property type="match status" value="2"/>
</dbReference>
<evidence type="ECO:0000313" key="6">
    <source>
        <dbReference type="Proteomes" id="UP000321595"/>
    </source>
</evidence>
<dbReference type="InterPro" id="IPR044872">
    <property type="entry name" value="CcmK/CsoS1_BMC"/>
</dbReference>
<dbReference type="GO" id="GO:0031469">
    <property type="term" value="C:bacterial microcompartment"/>
    <property type="evidence" value="ECO:0007669"/>
    <property type="project" value="UniProtKB-SubCell"/>
</dbReference>
<comment type="similarity">
    <text evidence="3">Belongs to the bacterial microcompartments protein family.</text>
</comment>
<keyword evidence="6" id="KW-1185">Reference proteome</keyword>
<evidence type="ECO:0000259" key="4">
    <source>
        <dbReference type="PROSITE" id="PS51930"/>
    </source>
</evidence>
<reference evidence="5 6" key="1">
    <citation type="submission" date="2019-08" db="EMBL/GenBank/DDBJ databases">
        <authorList>
            <person name="Liang Q."/>
        </authorList>
    </citation>
    <scope>NUCLEOTIDE SEQUENCE [LARGE SCALE GENOMIC DNA]</scope>
    <source>
        <strain evidence="5 6">V1718</strain>
    </source>
</reference>
<gene>
    <name evidence="5" type="ORF">FRD01_01515</name>
</gene>
<dbReference type="Pfam" id="PF00936">
    <property type="entry name" value="BMC"/>
    <property type="match status" value="1"/>
</dbReference>
<dbReference type="InterPro" id="IPR000249">
    <property type="entry name" value="BMC_dom"/>
</dbReference>
<name>A0A5B8XRF0_9DELT</name>
<evidence type="ECO:0000256" key="2">
    <source>
        <dbReference type="ARBA" id="ARBA00024446"/>
    </source>
</evidence>
<dbReference type="InterPro" id="IPR050575">
    <property type="entry name" value="BMC_shell"/>
</dbReference>
<dbReference type="RefSeq" id="WP_146956983.1">
    <property type="nucleotide sequence ID" value="NZ_CP042467.1"/>
</dbReference>
<dbReference type="InterPro" id="IPR037233">
    <property type="entry name" value="CcmK-like_sf"/>
</dbReference>
<sequence>MSAFACIETSVITRGLKVLDALLKRAPVRVLHADRHTPGKFIVFFEGDVASVEESHQEALATVGEYLIDEVFLPQPHSLVGAGLSGKYSEFSGDAILMAEWKHVASTVAALDYSAKLVESRLIDLHLAQTIGGKGYFVLEGELSDMDYLQSELLSAFDGRAISLDVISRPHEDLVAAMHQRPAFSAGRV</sequence>
<feature type="domain" description="BMC" evidence="4">
    <location>
        <begin position="3"/>
        <end position="85"/>
    </location>
</feature>
<proteinExistence type="inferred from homology"/>
<dbReference type="AlphaFoldDB" id="A0A5B8XRF0"/>
<evidence type="ECO:0000313" key="5">
    <source>
        <dbReference type="EMBL" id="QED25959.1"/>
    </source>
</evidence>
<evidence type="ECO:0000256" key="3">
    <source>
        <dbReference type="PROSITE-ProRule" id="PRU01278"/>
    </source>
</evidence>
<dbReference type="PIRSF" id="PIRSF034834">
    <property type="entry name" value="PduT"/>
    <property type="match status" value="1"/>
</dbReference>